<evidence type="ECO:0000256" key="1">
    <source>
        <dbReference type="SAM" id="MobiDB-lite"/>
    </source>
</evidence>
<sequence>MDDNPASKGFVQENRNEHLTERINTGRVRREPRYPSLRLLPMLRKTGSRHKVWRVGAPSQRRDGSRQDVIPDLPVHPLSFASRTPPHHPQEQLSPNVESEALG</sequence>
<dbReference type="Proteomes" id="UP001326199">
    <property type="component" value="Unassembled WGS sequence"/>
</dbReference>
<reference evidence="2 3" key="1">
    <citation type="journal article" date="2023" name="bioRxiv">
        <title>High-quality genome assemblies of four members of thePodospora anserinaspecies complex.</title>
        <authorList>
            <person name="Ament-Velasquez S.L."/>
            <person name="Vogan A.A."/>
            <person name="Wallerman O."/>
            <person name="Hartmann F."/>
            <person name="Gautier V."/>
            <person name="Silar P."/>
            <person name="Giraud T."/>
            <person name="Johannesson H."/>
        </authorList>
    </citation>
    <scope>NUCLEOTIDE SEQUENCE [LARGE SCALE GENOMIC DNA]</scope>
    <source>
        <strain evidence="2 3">CBS 411.78</strain>
    </source>
</reference>
<dbReference type="EMBL" id="JAFFHB010000001">
    <property type="protein sequence ID" value="KAK4672781.1"/>
    <property type="molecule type" value="Genomic_DNA"/>
</dbReference>
<protein>
    <submittedName>
        <fullName evidence="2">Uncharacterized protein</fullName>
    </submittedName>
</protein>
<feature type="region of interest" description="Disordered" evidence="1">
    <location>
        <begin position="51"/>
        <end position="103"/>
    </location>
</feature>
<name>A0ABR0HXI1_9PEZI</name>
<gene>
    <name evidence="2" type="ORF">QC763_0007350</name>
</gene>
<evidence type="ECO:0000313" key="3">
    <source>
        <dbReference type="Proteomes" id="UP001326199"/>
    </source>
</evidence>
<organism evidence="2 3">
    <name type="scientific">Podospora pseudopauciseta</name>
    <dbReference type="NCBI Taxonomy" id="2093780"/>
    <lineage>
        <taxon>Eukaryota</taxon>
        <taxon>Fungi</taxon>
        <taxon>Dikarya</taxon>
        <taxon>Ascomycota</taxon>
        <taxon>Pezizomycotina</taxon>
        <taxon>Sordariomycetes</taxon>
        <taxon>Sordariomycetidae</taxon>
        <taxon>Sordariales</taxon>
        <taxon>Podosporaceae</taxon>
        <taxon>Podospora</taxon>
    </lineage>
</organism>
<accession>A0ABR0HXI1</accession>
<dbReference type="RefSeq" id="XP_062770103.1">
    <property type="nucleotide sequence ID" value="XM_062905153.1"/>
</dbReference>
<comment type="caution">
    <text evidence="2">The sequence shown here is derived from an EMBL/GenBank/DDBJ whole genome shotgun (WGS) entry which is preliminary data.</text>
</comment>
<keyword evidence="3" id="KW-1185">Reference proteome</keyword>
<dbReference type="GeneID" id="87925078"/>
<proteinExistence type="predicted"/>
<feature type="region of interest" description="Disordered" evidence="1">
    <location>
        <begin position="1"/>
        <end position="24"/>
    </location>
</feature>
<evidence type="ECO:0000313" key="2">
    <source>
        <dbReference type="EMBL" id="KAK4672781.1"/>
    </source>
</evidence>